<evidence type="ECO:0000256" key="1">
    <source>
        <dbReference type="ARBA" id="ARBA00022679"/>
    </source>
</evidence>
<dbReference type="InterPro" id="IPR045269">
    <property type="entry name" value="Atg1-like"/>
</dbReference>
<name>A0ABW3JPX2_9FLAO</name>
<comment type="caution">
    <text evidence="7">The sequence shown here is derived from an EMBL/GenBank/DDBJ whole genome shotgun (WGS) entry which is preliminary data.</text>
</comment>
<dbReference type="PROSITE" id="PS50011">
    <property type="entry name" value="PROTEIN_KINASE_DOM"/>
    <property type="match status" value="1"/>
</dbReference>
<evidence type="ECO:0000313" key="7">
    <source>
        <dbReference type="EMBL" id="MFD0992009.1"/>
    </source>
</evidence>
<keyword evidence="4 5" id="KW-0067">ATP-binding</keyword>
<keyword evidence="2 5" id="KW-0547">Nucleotide-binding</keyword>
<dbReference type="PANTHER" id="PTHR24348">
    <property type="entry name" value="SERINE/THREONINE-PROTEIN KINASE UNC-51-RELATED"/>
    <property type="match status" value="1"/>
</dbReference>
<dbReference type="Proteomes" id="UP001597062">
    <property type="component" value="Unassembled WGS sequence"/>
</dbReference>
<evidence type="ECO:0000313" key="8">
    <source>
        <dbReference type="Proteomes" id="UP001597062"/>
    </source>
</evidence>
<accession>A0ABW3JPX2</accession>
<evidence type="ECO:0000256" key="2">
    <source>
        <dbReference type="ARBA" id="ARBA00022741"/>
    </source>
</evidence>
<dbReference type="EC" id="2.7.11.1" evidence="7"/>
<dbReference type="PROSITE" id="PS00108">
    <property type="entry name" value="PROTEIN_KINASE_ST"/>
    <property type="match status" value="1"/>
</dbReference>
<sequence length="337" mass="39166">MAKEQIDKFQIIDHIGNGHFGNVFLCFDPFLQREIAVKVIKVTDPNKFVNAVKEGRTLDACRHKHIVDVKDVGTTIFRGEQVVTIVMEYLAKGSIQKRIEKRFISTKSACRVIQQALLGLEHAHNNNILHRDIKPANILFGDNDEIKLSDFGLAIDYHAELSNMQGYRPHQPLEVIEGNPMDKISDIYATGITFYRLLNNTNKLDFTFTSIEEWKKAVKRDRFPPRVFLPHIPEKVIKILKKSIHKNKGTRYQNCNDFRQALDRLNFDIDWVQVNEDYWTGQSNGDNYELIKVKKRNGWTIDFKKNGIRKTANCCKNVPDDKVETEFYEVIRKTTLR</sequence>
<dbReference type="SUPFAM" id="SSF56112">
    <property type="entry name" value="Protein kinase-like (PK-like)"/>
    <property type="match status" value="1"/>
</dbReference>
<dbReference type="PANTHER" id="PTHR24348:SF22">
    <property type="entry name" value="NON-SPECIFIC SERINE_THREONINE PROTEIN KINASE"/>
    <property type="match status" value="1"/>
</dbReference>
<dbReference type="Pfam" id="PF00069">
    <property type="entry name" value="Pkinase"/>
    <property type="match status" value="1"/>
</dbReference>
<evidence type="ECO:0000256" key="3">
    <source>
        <dbReference type="ARBA" id="ARBA00022777"/>
    </source>
</evidence>
<dbReference type="InterPro" id="IPR000719">
    <property type="entry name" value="Prot_kinase_dom"/>
</dbReference>
<feature type="binding site" evidence="5">
    <location>
        <position position="38"/>
    </location>
    <ligand>
        <name>ATP</name>
        <dbReference type="ChEBI" id="CHEBI:30616"/>
    </ligand>
</feature>
<dbReference type="GO" id="GO:0004674">
    <property type="term" value="F:protein serine/threonine kinase activity"/>
    <property type="evidence" value="ECO:0007669"/>
    <property type="project" value="UniProtKB-EC"/>
</dbReference>
<dbReference type="Gene3D" id="1.10.510.10">
    <property type="entry name" value="Transferase(Phosphotransferase) domain 1"/>
    <property type="match status" value="1"/>
</dbReference>
<organism evidence="7 8">
    <name type="scientific">Tenacibaculum geojense</name>
    <dbReference type="NCBI Taxonomy" id="915352"/>
    <lineage>
        <taxon>Bacteria</taxon>
        <taxon>Pseudomonadati</taxon>
        <taxon>Bacteroidota</taxon>
        <taxon>Flavobacteriia</taxon>
        <taxon>Flavobacteriales</taxon>
        <taxon>Flavobacteriaceae</taxon>
        <taxon>Tenacibaculum</taxon>
    </lineage>
</organism>
<keyword evidence="3 7" id="KW-0418">Kinase</keyword>
<dbReference type="InterPro" id="IPR008271">
    <property type="entry name" value="Ser/Thr_kinase_AS"/>
</dbReference>
<dbReference type="InterPro" id="IPR011009">
    <property type="entry name" value="Kinase-like_dom_sf"/>
</dbReference>
<evidence type="ECO:0000256" key="4">
    <source>
        <dbReference type="ARBA" id="ARBA00022840"/>
    </source>
</evidence>
<dbReference type="SMART" id="SM00220">
    <property type="entry name" value="S_TKc"/>
    <property type="match status" value="1"/>
</dbReference>
<keyword evidence="1 7" id="KW-0808">Transferase</keyword>
<dbReference type="InterPro" id="IPR017441">
    <property type="entry name" value="Protein_kinase_ATP_BS"/>
</dbReference>
<feature type="domain" description="Protein kinase" evidence="6">
    <location>
        <begin position="9"/>
        <end position="265"/>
    </location>
</feature>
<gene>
    <name evidence="7" type="ORF">ACFQ1U_02215</name>
</gene>
<keyword evidence="8" id="KW-1185">Reference proteome</keyword>
<dbReference type="RefSeq" id="WP_386104867.1">
    <property type="nucleotide sequence ID" value="NZ_JBHTJR010000015.1"/>
</dbReference>
<dbReference type="CDD" id="cd14014">
    <property type="entry name" value="STKc_PknB_like"/>
    <property type="match status" value="1"/>
</dbReference>
<proteinExistence type="predicted"/>
<evidence type="ECO:0000259" key="6">
    <source>
        <dbReference type="PROSITE" id="PS50011"/>
    </source>
</evidence>
<dbReference type="EMBL" id="JBHTJR010000015">
    <property type="protein sequence ID" value="MFD0992009.1"/>
    <property type="molecule type" value="Genomic_DNA"/>
</dbReference>
<reference evidence="8" key="1">
    <citation type="journal article" date="2019" name="Int. J. Syst. Evol. Microbiol.">
        <title>The Global Catalogue of Microorganisms (GCM) 10K type strain sequencing project: providing services to taxonomists for standard genome sequencing and annotation.</title>
        <authorList>
            <consortium name="The Broad Institute Genomics Platform"/>
            <consortium name="The Broad Institute Genome Sequencing Center for Infectious Disease"/>
            <person name="Wu L."/>
            <person name="Ma J."/>
        </authorList>
    </citation>
    <scope>NUCLEOTIDE SEQUENCE [LARGE SCALE GENOMIC DNA]</scope>
    <source>
        <strain evidence="8">CCUG 60527</strain>
    </source>
</reference>
<evidence type="ECO:0000256" key="5">
    <source>
        <dbReference type="PROSITE-ProRule" id="PRU10141"/>
    </source>
</evidence>
<dbReference type="PROSITE" id="PS00107">
    <property type="entry name" value="PROTEIN_KINASE_ATP"/>
    <property type="match status" value="1"/>
</dbReference>
<protein>
    <submittedName>
        <fullName evidence="7">Serine/threonine-protein kinase</fullName>
        <ecNumber evidence="7">2.7.11.1</ecNumber>
    </submittedName>
</protein>